<evidence type="ECO:0000313" key="2">
    <source>
        <dbReference type="Proteomes" id="UP001300096"/>
    </source>
</evidence>
<dbReference type="Proteomes" id="UP001300096">
    <property type="component" value="Unassembled WGS sequence"/>
</dbReference>
<sequence>MTILQDSSTHEANVPDPSLGVQQLTLSIREEDEAWEKLAEQVEHSRRRNTNFTTKPLKYDPKLSLAQNYFRILFQKLIKAGMRELGKGCTHDYLRYHLWGDVYKDAQREAMAECGITEYTGDYLSSEALYQCTRAAEKCIENFSAETYRQKQERGRKGGLAYCTYTLEDFLETQGMAAKQAAEHLGIKVRNVHNMRKRYKNINTETGEVT</sequence>
<comment type="caution">
    <text evidence="1">The sequence shown here is derived from an EMBL/GenBank/DDBJ whole genome shotgun (WGS) entry which is preliminary data.</text>
</comment>
<proteinExistence type="predicted"/>
<evidence type="ECO:0000313" key="1">
    <source>
        <dbReference type="EMBL" id="MCK2035689.1"/>
    </source>
</evidence>
<evidence type="ECO:0008006" key="3">
    <source>
        <dbReference type="Google" id="ProtNLM"/>
    </source>
</evidence>
<dbReference type="EMBL" id="JAHWXN010000001">
    <property type="protein sequence ID" value="MCK2035689.1"/>
    <property type="molecule type" value="Genomic_DNA"/>
</dbReference>
<organism evidence="1 2">
    <name type="scientific">Microbacterium croceum</name>
    <dbReference type="NCBI Taxonomy" id="2851645"/>
    <lineage>
        <taxon>Bacteria</taxon>
        <taxon>Bacillati</taxon>
        <taxon>Actinomycetota</taxon>
        <taxon>Actinomycetes</taxon>
        <taxon>Micrococcales</taxon>
        <taxon>Microbacteriaceae</taxon>
        <taxon>Microbacterium</taxon>
    </lineage>
</organism>
<gene>
    <name evidence="1" type="ORF">KZC51_06025</name>
</gene>
<protein>
    <recommendedName>
        <fullName evidence="3">Sigma-70 family RNA polymerase sigma factor</fullName>
    </recommendedName>
</protein>
<keyword evidence="2" id="KW-1185">Reference proteome</keyword>
<reference evidence="1 2" key="1">
    <citation type="submission" date="2021-06" db="EMBL/GenBank/DDBJ databases">
        <title>Genome-based taxonomic framework of Microbacterium strains isolated from marine environment, the description of four new species and reclassification of four preexisting species.</title>
        <authorList>
            <person name="Lee S.D."/>
            <person name="Kim S.-M."/>
            <person name="Byeon Y.-S."/>
            <person name="Yang H.L."/>
            <person name="Kim I.S."/>
        </authorList>
    </citation>
    <scope>NUCLEOTIDE SEQUENCE [LARGE SCALE GENOMIC DNA]</scope>
    <source>
        <strain evidence="1 2">SSW1-49</strain>
    </source>
</reference>
<dbReference type="RefSeq" id="WP_247629103.1">
    <property type="nucleotide sequence ID" value="NZ_JAHWXN010000001.1"/>
</dbReference>
<accession>A0ABT0FCN0</accession>
<name>A0ABT0FCN0_9MICO</name>